<accession>A0A2G9G6D4</accession>
<keyword evidence="4" id="KW-1185">Reference proteome</keyword>
<comment type="caution">
    <text evidence="3">The sequence shown here is derived from an EMBL/GenBank/DDBJ whole genome shotgun (WGS) entry which is preliminary data.</text>
</comment>
<feature type="compositionally biased region" description="Polar residues" evidence="1">
    <location>
        <begin position="18"/>
        <end position="27"/>
    </location>
</feature>
<name>A0A2G9G6D4_9LAMI</name>
<evidence type="ECO:0000313" key="4">
    <source>
        <dbReference type="Proteomes" id="UP000231279"/>
    </source>
</evidence>
<dbReference type="PANTHER" id="PTHR47666">
    <property type="entry name" value="PROTEIN VASCULAR ASSOCIATED DEATH 1, CHLOROPLASTIC"/>
    <property type="match status" value="1"/>
</dbReference>
<proteinExistence type="predicted"/>
<dbReference type="Gene3D" id="2.30.29.30">
    <property type="entry name" value="Pleckstrin-homology domain (PH domain)/Phosphotyrosine-binding domain (PTB)"/>
    <property type="match status" value="1"/>
</dbReference>
<evidence type="ECO:0000256" key="1">
    <source>
        <dbReference type="SAM" id="MobiDB-lite"/>
    </source>
</evidence>
<feature type="region of interest" description="Disordered" evidence="1">
    <location>
        <begin position="1"/>
        <end position="68"/>
    </location>
</feature>
<dbReference type="Proteomes" id="UP000231279">
    <property type="component" value="Unassembled WGS sequence"/>
</dbReference>
<dbReference type="PANTHER" id="PTHR47666:SF1">
    <property type="entry name" value="PROTEIN VASCULAR ASSOCIATED DEATH 1, CHLOROPLASTIC"/>
    <property type="match status" value="1"/>
</dbReference>
<dbReference type="AlphaFoldDB" id="A0A2G9G6D4"/>
<evidence type="ECO:0000313" key="3">
    <source>
        <dbReference type="EMBL" id="PIN00762.1"/>
    </source>
</evidence>
<evidence type="ECO:0000259" key="2">
    <source>
        <dbReference type="SMART" id="SM00568"/>
    </source>
</evidence>
<reference evidence="4" key="1">
    <citation type="journal article" date="2018" name="Gigascience">
        <title>Genome assembly of the Pink Ipe (Handroanthus impetiginosus, Bignoniaceae), a highly valued, ecologically keystone Neotropical timber forest tree.</title>
        <authorList>
            <person name="Silva-Junior O.B."/>
            <person name="Grattapaglia D."/>
            <person name="Novaes E."/>
            <person name="Collevatti R.G."/>
        </authorList>
    </citation>
    <scope>NUCLEOTIDE SEQUENCE [LARGE SCALE GENOMIC DNA]</scope>
    <source>
        <strain evidence="4">cv. UFG-1</strain>
    </source>
</reference>
<dbReference type="InterPro" id="IPR004182">
    <property type="entry name" value="GRAM"/>
</dbReference>
<feature type="domain" description="GRAM" evidence="2">
    <location>
        <begin position="72"/>
        <end position="138"/>
    </location>
</feature>
<dbReference type="GO" id="GO:0043069">
    <property type="term" value="P:negative regulation of programmed cell death"/>
    <property type="evidence" value="ECO:0007669"/>
    <property type="project" value="TreeGrafter"/>
</dbReference>
<sequence>MAAVVTEKVGDPIPTSVAPISQSMDNHSSSRRVSEDSPADSPVPESPDRGPASTPSPSRQLEAEGQPPSRVEEYRQLFRLPPDEVLVQDFNCALQENFLLQGHMYVFVRSICFYSNLFGFETKKIIPFHEITSVRRAKAVAVFPTAIEIIAGGKKYFFTSFLFRDEAFKLINEGWLQHSNGSKEITDQQEGKPAVSSQENGSSTVEESGSSRRSVDEFDISESDKNGPILEESKHFGESENVSTSSIVEVKEESSVEAAPIIECSSSAKSSVWQPEEMDAPGG</sequence>
<feature type="region of interest" description="Disordered" evidence="1">
    <location>
        <begin position="183"/>
        <end position="283"/>
    </location>
</feature>
<dbReference type="SMART" id="SM00568">
    <property type="entry name" value="GRAM"/>
    <property type="match status" value="1"/>
</dbReference>
<feature type="compositionally biased region" description="Polar residues" evidence="1">
    <location>
        <begin position="195"/>
        <end position="208"/>
    </location>
</feature>
<dbReference type="CDD" id="cd13220">
    <property type="entry name" value="PH-GRAM_GRAMDC"/>
    <property type="match status" value="1"/>
</dbReference>
<dbReference type="InterPro" id="IPR011993">
    <property type="entry name" value="PH-like_dom_sf"/>
</dbReference>
<gene>
    <name evidence="3" type="ORF">CDL12_26732</name>
</gene>
<protein>
    <recommendedName>
        <fullName evidence="2">GRAM domain-containing protein</fullName>
    </recommendedName>
</protein>
<dbReference type="STRING" id="429701.A0A2G9G6D4"/>
<dbReference type="Pfam" id="PF02893">
    <property type="entry name" value="GRAM"/>
    <property type="match status" value="1"/>
</dbReference>
<feature type="compositionally biased region" description="Polar residues" evidence="1">
    <location>
        <begin position="264"/>
        <end position="273"/>
    </location>
</feature>
<organism evidence="3 4">
    <name type="scientific">Handroanthus impetiginosus</name>
    <dbReference type="NCBI Taxonomy" id="429701"/>
    <lineage>
        <taxon>Eukaryota</taxon>
        <taxon>Viridiplantae</taxon>
        <taxon>Streptophyta</taxon>
        <taxon>Embryophyta</taxon>
        <taxon>Tracheophyta</taxon>
        <taxon>Spermatophyta</taxon>
        <taxon>Magnoliopsida</taxon>
        <taxon>eudicotyledons</taxon>
        <taxon>Gunneridae</taxon>
        <taxon>Pentapetalae</taxon>
        <taxon>asterids</taxon>
        <taxon>lamiids</taxon>
        <taxon>Lamiales</taxon>
        <taxon>Bignoniaceae</taxon>
        <taxon>Crescentiina</taxon>
        <taxon>Tabebuia alliance</taxon>
        <taxon>Handroanthus</taxon>
    </lineage>
</organism>
<dbReference type="OrthoDB" id="2162691at2759"/>
<dbReference type="EMBL" id="NKXS01006762">
    <property type="protein sequence ID" value="PIN00762.1"/>
    <property type="molecule type" value="Genomic_DNA"/>
</dbReference>